<evidence type="ECO:0000313" key="1">
    <source>
        <dbReference type="EMBL" id="MBX41927.1"/>
    </source>
</evidence>
<dbReference type="AlphaFoldDB" id="A0A2P2NHI3"/>
<accession>A0A2P2NHI3</accession>
<sequence>MVMEVTITTIRIVSDQGVSRATNAHHNARGGAARPSTTSPACSSAKSAAQSVCACPQGIMGIRPCALATTIGRPRKEDPNALDQLHNLPSKSTTQLITTLWCFNCHCHSNLLALTI</sequence>
<protein>
    <submittedName>
        <fullName evidence="1">Gibberellin-regulated protein 6-like</fullName>
    </submittedName>
</protein>
<dbReference type="EMBL" id="GGEC01061443">
    <property type="protein sequence ID" value="MBX41927.1"/>
    <property type="molecule type" value="Transcribed_RNA"/>
</dbReference>
<name>A0A2P2NHI3_RHIMU</name>
<organism evidence="1">
    <name type="scientific">Rhizophora mucronata</name>
    <name type="common">Asiatic mangrove</name>
    <dbReference type="NCBI Taxonomy" id="61149"/>
    <lineage>
        <taxon>Eukaryota</taxon>
        <taxon>Viridiplantae</taxon>
        <taxon>Streptophyta</taxon>
        <taxon>Embryophyta</taxon>
        <taxon>Tracheophyta</taxon>
        <taxon>Spermatophyta</taxon>
        <taxon>Magnoliopsida</taxon>
        <taxon>eudicotyledons</taxon>
        <taxon>Gunneridae</taxon>
        <taxon>Pentapetalae</taxon>
        <taxon>rosids</taxon>
        <taxon>fabids</taxon>
        <taxon>Malpighiales</taxon>
        <taxon>Rhizophoraceae</taxon>
        <taxon>Rhizophora</taxon>
    </lineage>
</organism>
<proteinExistence type="predicted"/>
<reference evidence="1" key="1">
    <citation type="submission" date="2018-02" db="EMBL/GenBank/DDBJ databases">
        <title>Rhizophora mucronata_Transcriptome.</title>
        <authorList>
            <person name="Meera S.P."/>
            <person name="Sreeshan A."/>
            <person name="Augustine A."/>
        </authorList>
    </citation>
    <scope>NUCLEOTIDE SEQUENCE</scope>
    <source>
        <tissue evidence="1">Leaf</tissue>
    </source>
</reference>